<comment type="caution">
    <text evidence="2">The sequence shown here is derived from an EMBL/GenBank/DDBJ whole genome shotgun (WGS) entry which is preliminary data.</text>
</comment>
<dbReference type="AlphaFoldDB" id="A0AAD4GKH6"/>
<reference evidence="2" key="2">
    <citation type="journal article" date="2020" name="Nat. Commun.">
        <title>Large-scale genome sequencing of mycorrhizal fungi provides insights into the early evolution of symbiotic traits.</title>
        <authorList>
            <person name="Miyauchi S."/>
            <person name="Kiss E."/>
            <person name="Kuo A."/>
            <person name="Drula E."/>
            <person name="Kohler A."/>
            <person name="Sanchez-Garcia M."/>
            <person name="Morin E."/>
            <person name="Andreopoulos B."/>
            <person name="Barry K.W."/>
            <person name="Bonito G."/>
            <person name="Buee M."/>
            <person name="Carver A."/>
            <person name="Chen C."/>
            <person name="Cichocki N."/>
            <person name="Clum A."/>
            <person name="Culley D."/>
            <person name="Crous P.W."/>
            <person name="Fauchery L."/>
            <person name="Girlanda M."/>
            <person name="Hayes R.D."/>
            <person name="Keri Z."/>
            <person name="LaButti K."/>
            <person name="Lipzen A."/>
            <person name="Lombard V."/>
            <person name="Magnuson J."/>
            <person name="Maillard F."/>
            <person name="Murat C."/>
            <person name="Nolan M."/>
            <person name="Ohm R.A."/>
            <person name="Pangilinan J."/>
            <person name="Pereira M.F."/>
            <person name="Perotto S."/>
            <person name="Peter M."/>
            <person name="Pfister S."/>
            <person name="Riley R."/>
            <person name="Sitrit Y."/>
            <person name="Stielow J.B."/>
            <person name="Szollosi G."/>
            <person name="Zifcakova L."/>
            <person name="Stursova M."/>
            <person name="Spatafora J.W."/>
            <person name="Tedersoo L."/>
            <person name="Vaario L.M."/>
            <person name="Yamada A."/>
            <person name="Yan M."/>
            <person name="Wang P."/>
            <person name="Xu J."/>
            <person name="Bruns T."/>
            <person name="Baldrian P."/>
            <person name="Vilgalys R."/>
            <person name="Dunand C."/>
            <person name="Henrissat B."/>
            <person name="Grigoriev I.V."/>
            <person name="Hibbett D."/>
            <person name="Nagy L.G."/>
            <person name="Martin F.M."/>
        </authorList>
    </citation>
    <scope>NUCLEOTIDE SEQUENCE</scope>
    <source>
        <strain evidence="2">BED1</strain>
    </source>
</reference>
<proteinExistence type="predicted"/>
<dbReference type="GO" id="GO:0008840">
    <property type="term" value="F:4-hydroxy-tetrahydrodipicolinate synthase activity"/>
    <property type="evidence" value="ECO:0007669"/>
    <property type="project" value="TreeGrafter"/>
</dbReference>
<dbReference type="PANTHER" id="PTHR12128:SF66">
    <property type="entry name" value="4-HYDROXY-2-OXOGLUTARATE ALDOLASE, MITOCHONDRIAL"/>
    <property type="match status" value="1"/>
</dbReference>
<organism evidence="2 3">
    <name type="scientific">Boletus edulis BED1</name>
    <dbReference type="NCBI Taxonomy" id="1328754"/>
    <lineage>
        <taxon>Eukaryota</taxon>
        <taxon>Fungi</taxon>
        <taxon>Dikarya</taxon>
        <taxon>Basidiomycota</taxon>
        <taxon>Agaricomycotina</taxon>
        <taxon>Agaricomycetes</taxon>
        <taxon>Agaricomycetidae</taxon>
        <taxon>Boletales</taxon>
        <taxon>Boletineae</taxon>
        <taxon>Boletaceae</taxon>
        <taxon>Boletoideae</taxon>
        <taxon>Boletus</taxon>
    </lineage>
</organism>
<keyword evidence="3" id="KW-1185">Reference proteome</keyword>
<dbReference type="InterPro" id="IPR002220">
    <property type="entry name" value="DapA-like"/>
</dbReference>
<dbReference type="SMART" id="SM01130">
    <property type="entry name" value="DHDPS"/>
    <property type="match status" value="1"/>
</dbReference>
<dbReference type="Proteomes" id="UP001194468">
    <property type="component" value="Unassembled WGS sequence"/>
</dbReference>
<sequence>MMNSTAIMLSTRPGRTDCRLGPRSPEPLSYPVEDCKLCFKNIPPLNLLSSMAASGTNDQSHTAVTRPLSPGIYAPIPTFFQPESEDLDLDAFEKHVLRTALAGVRPVLSGSMSEAIHLSHDERSKLIKTARKVLDNAGLDKMPIISGVGAGSTRECIEFANEAAEAGADCAIAICSGYFAGALVGNKKALKAFWTEISQESPIPVMIYNYPGAAGGINLDSDLITELAVECPNLVGVKLTCGDVGKLTRVAATVSDPTFSPNHPRKNRDAQFLVLGGFTDFLLPGAYVNGHGAITGLANVAPHTLVKLFELSEGSKIDPKLLGEAQRLQGIVARADATIAKSSIAGTKFLLDRLYGYGGNPRRPLPPIEPAAGEALWEHPHTRALVDLELSLVQASGLPKNM</sequence>
<dbReference type="PRINTS" id="PR00146">
    <property type="entry name" value="DHPICSNTHASE"/>
</dbReference>
<dbReference type="Gene3D" id="3.20.20.70">
    <property type="entry name" value="Aldolase class I"/>
    <property type="match status" value="1"/>
</dbReference>
<name>A0AAD4GKH6_BOLED</name>
<gene>
    <name evidence="2" type="ORF">L210DRAFT_3527093</name>
</gene>
<keyword evidence="1" id="KW-0456">Lyase</keyword>
<dbReference type="PANTHER" id="PTHR12128">
    <property type="entry name" value="DIHYDRODIPICOLINATE SYNTHASE"/>
    <property type="match status" value="1"/>
</dbReference>
<reference evidence="2" key="1">
    <citation type="submission" date="2019-10" db="EMBL/GenBank/DDBJ databases">
        <authorList>
            <consortium name="DOE Joint Genome Institute"/>
            <person name="Kuo A."/>
            <person name="Miyauchi S."/>
            <person name="Kiss E."/>
            <person name="Drula E."/>
            <person name="Kohler A."/>
            <person name="Sanchez-Garcia M."/>
            <person name="Andreopoulos B."/>
            <person name="Barry K.W."/>
            <person name="Bonito G."/>
            <person name="Buee M."/>
            <person name="Carver A."/>
            <person name="Chen C."/>
            <person name="Cichocki N."/>
            <person name="Clum A."/>
            <person name="Culley D."/>
            <person name="Crous P.W."/>
            <person name="Fauchery L."/>
            <person name="Girlanda M."/>
            <person name="Hayes R."/>
            <person name="Keri Z."/>
            <person name="LaButti K."/>
            <person name="Lipzen A."/>
            <person name="Lombard V."/>
            <person name="Magnuson J."/>
            <person name="Maillard F."/>
            <person name="Morin E."/>
            <person name="Murat C."/>
            <person name="Nolan M."/>
            <person name="Ohm R."/>
            <person name="Pangilinan J."/>
            <person name="Pereira M."/>
            <person name="Perotto S."/>
            <person name="Peter M."/>
            <person name="Riley R."/>
            <person name="Sitrit Y."/>
            <person name="Stielow B."/>
            <person name="Szollosi G."/>
            <person name="Zifcakova L."/>
            <person name="Stursova M."/>
            <person name="Spatafora J.W."/>
            <person name="Tedersoo L."/>
            <person name="Vaario L.-M."/>
            <person name="Yamada A."/>
            <person name="Yan M."/>
            <person name="Wang P."/>
            <person name="Xu J."/>
            <person name="Bruns T."/>
            <person name="Baldrian P."/>
            <person name="Vilgalys R."/>
            <person name="Henrissat B."/>
            <person name="Grigoriev I.V."/>
            <person name="Hibbett D."/>
            <person name="Nagy L.G."/>
            <person name="Martin F.M."/>
        </authorList>
    </citation>
    <scope>NUCLEOTIDE SEQUENCE</scope>
    <source>
        <strain evidence="2">BED1</strain>
    </source>
</reference>
<dbReference type="InterPro" id="IPR013785">
    <property type="entry name" value="Aldolase_TIM"/>
</dbReference>
<dbReference type="EMBL" id="WHUW01000004">
    <property type="protein sequence ID" value="KAF8447748.1"/>
    <property type="molecule type" value="Genomic_DNA"/>
</dbReference>
<accession>A0AAD4GKH6</accession>
<dbReference type="CDD" id="cd00408">
    <property type="entry name" value="DHDPS-like"/>
    <property type="match status" value="1"/>
</dbReference>
<evidence type="ECO:0000313" key="3">
    <source>
        <dbReference type="Proteomes" id="UP001194468"/>
    </source>
</evidence>
<evidence type="ECO:0000256" key="1">
    <source>
        <dbReference type="ARBA" id="ARBA00023239"/>
    </source>
</evidence>
<protein>
    <submittedName>
        <fullName evidence="2">Dihydrodipicolinate synthetase</fullName>
    </submittedName>
</protein>
<dbReference type="SUPFAM" id="SSF51569">
    <property type="entry name" value="Aldolase"/>
    <property type="match status" value="1"/>
</dbReference>
<evidence type="ECO:0000313" key="2">
    <source>
        <dbReference type="EMBL" id="KAF8447748.1"/>
    </source>
</evidence>
<dbReference type="Pfam" id="PF00701">
    <property type="entry name" value="DHDPS"/>
    <property type="match status" value="1"/>
</dbReference>